<sequence>MFHETPETPISFDDVTLNFGEDGTGLSLWRSGGATVTVTGSAFIGGAQAIAIASTAEGRPHNALLEDTGFRGQEHSAVQIDDLDDGSGNGRLTVRNYLFEGISTEGLVNAPLAVGELNDPTGYGSPQMVVESSRFVGTGGGGFRGRTQRGRVTVLLGFILGTALSVASQYESRHCSSVLTHNSGVRPRLFPVLHSCARGNNPHSLGWSATAPNLSRRRGHRARLHLCTRELR</sequence>
<evidence type="ECO:0000313" key="2">
    <source>
        <dbReference type="Proteomes" id="UP000319094"/>
    </source>
</evidence>
<proteinExistence type="predicted"/>
<reference evidence="1 2" key="1">
    <citation type="submission" date="2019-06" db="EMBL/GenBank/DDBJ databases">
        <title>Sequencing the genomes of 1000 actinobacteria strains.</title>
        <authorList>
            <person name="Klenk H.-P."/>
        </authorList>
    </citation>
    <scope>NUCLEOTIDE SEQUENCE [LARGE SCALE GENOMIC DNA]</scope>
    <source>
        <strain evidence="1 2">DSM 8803</strain>
    </source>
</reference>
<keyword evidence="2" id="KW-1185">Reference proteome</keyword>
<dbReference type="EMBL" id="VFON01000001">
    <property type="protein sequence ID" value="TQL43375.1"/>
    <property type="molecule type" value="Genomic_DNA"/>
</dbReference>
<dbReference type="AlphaFoldDB" id="A0A542Y5R3"/>
<gene>
    <name evidence="1" type="ORF">FB468_1396</name>
</gene>
<organism evidence="1 2">
    <name type="scientific">Leucobacter komagatae</name>
    <dbReference type="NCBI Taxonomy" id="55969"/>
    <lineage>
        <taxon>Bacteria</taxon>
        <taxon>Bacillati</taxon>
        <taxon>Actinomycetota</taxon>
        <taxon>Actinomycetes</taxon>
        <taxon>Micrococcales</taxon>
        <taxon>Microbacteriaceae</taxon>
        <taxon>Leucobacter</taxon>
    </lineage>
</organism>
<dbReference type="Proteomes" id="UP000319094">
    <property type="component" value="Unassembled WGS sequence"/>
</dbReference>
<protein>
    <submittedName>
        <fullName evidence="1">Uncharacterized protein</fullName>
    </submittedName>
</protein>
<accession>A0A542Y5R3</accession>
<comment type="caution">
    <text evidence="1">The sequence shown here is derived from an EMBL/GenBank/DDBJ whole genome shotgun (WGS) entry which is preliminary data.</text>
</comment>
<evidence type="ECO:0000313" key="1">
    <source>
        <dbReference type="EMBL" id="TQL43375.1"/>
    </source>
</evidence>
<name>A0A542Y5R3_9MICO</name>